<dbReference type="OrthoDB" id="3254391at2759"/>
<gene>
    <name evidence="1" type="ORF">RHS03_00613</name>
</gene>
<proteinExistence type="predicted"/>
<reference evidence="1" key="1">
    <citation type="submission" date="2020-09" db="EMBL/GenBank/DDBJ databases">
        <title>Comparative genome analyses of four rice-infecting Rhizoctonia solani isolates reveal extensive enrichment of homogalacturonan modification genes.</title>
        <authorList>
            <person name="Lee D.-Y."/>
            <person name="Jeon J."/>
            <person name="Kim K.-T."/>
            <person name="Cheong K."/>
            <person name="Song H."/>
            <person name="Choi G."/>
            <person name="Ko J."/>
            <person name="Opiyo S.O."/>
            <person name="Zuo S."/>
            <person name="Madhav S."/>
            <person name="Lee Y.-H."/>
            <person name="Wang G.-L."/>
        </authorList>
    </citation>
    <scope>NUCLEOTIDE SEQUENCE</scope>
    <source>
        <strain evidence="1">AG1-IA WGL</strain>
    </source>
</reference>
<evidence type="ECO:0008006" key="3">
    <source>
        <dbReference type="Google" id="ProtNLM"/>
    </source>
</evidence>
<feature type="non-terminal residue" evidence="1">
    <location>
        <position position="411"/>
    </location>
</feature>
<accession>A0A8H7I212</accession>
<dbReference type="EMBL" id="JACYCD010000022">
    <property type="protein sequence ID" value="KAF8713785.1"/>
    <property type="molecule type" value="Genomic_DNA"/>
</dbReference>
<dbReference type="AlphaFoldDB" id="A0A8H7I212"/>
<sequence length="411" mass="45916">MNVASSMSLGRSAPVAIELPDELKLYIARELYNNSVETSDHENMRDLVSLSMSSKSWRLASLPYLYSHCGIGGRGNFATENWLNRILPRYGHFVRSIDISLCWIHSNHLPEQERESMELEQRGSSSPWENARDDLVAQLIANLTNLSTIKLTMLLCVVPPGLSECSCVNRFGATVQAFEGRDFQSMSFHGIATAFCPRLARAVFIPSANSLRSICFGDEIDGYPSLNQPFDSICQLPALARATFAAASFHAHSIESLPWPLPVEQISTFLRNFSSSLQSFVLHDVAINQQVGAQSQPLPDLPCLVNLALQSTRNSTFRTLNTLEAHLFEHLSITVTPAVEPSPLLNTLSKGAFPKLKTIEICFNPRNTWATPARWDSSSRIAIQKACDARFIKLTVFENKRQEHRAMHIQR</sequence>
<comment type="caution">
    <text evidence="1">The sequence shown here is derived from an EMBL/GenBank/DDBJ whole genome shotgun (WGS) entry which is preliminary data.</text>
</comment>
<evidence type="ECO:0000313" key="1">
    <source>
        <dbReference type="EMBL" id="KAF8713785.1"/>
    </source>
</evidence>
<name>A0A8H7I212_9AGAM</name>
<evidence type="ECO:0000313" key="2">
    <source>
        <dbReference type="Proteomes" id="UP000602905"/>
    </source>
</evidence>
<dbReference type="Proteomes" id="UP000602905">
    <property type="component" value="Unassembled WGS sequence"/>
</dbReference>
<protein>
    <recommendedName>
        <fullName evidence="3">F-box domain-containing protein</fullName>
    </recommendedName>
</protein>
<organism evidence="1 2">
    <name type="scientific">Rhizoctonia solani</name>
    <dbReference type="NCBI Taxonomy" id="456999"/>
    <lineage>
        <taxon>Eukaryota</taxon>
        <taxon>Fungi</taxon>
        <taxon>Dikarya</taxon>
        <taxon>Basidiomycota</taxon>
        <taxon>Agaricomycotina</taxon>
        <taxon>Agaricomycetes</taxon>
        <taxon>Cantharellales</taxon>
        <taxon>Ceratobasidiaceae</taxon>
        <taxon>Rhizoctonia</taxon>
    </lineage>
</organism>